<dbReference type="NCBIfam" id="TIGR01730">
    <property type="entry name" value="RND_mfp"/>
    <property type="match status" value="1"/>
</dbReference>
<dbReference type="InterPro" id="IPR058625">
    <property type="entry name" value="MdtA-like_BSH"/>
</dbReference>
<sequence>MSGCDGSDKMQEQPVTPPRVSVTTLLTEQVVLNDVLPGRVNAIRTAEIRPQVGGIVQRRLFEQGVEIKAGQALFQLNPAPFRADADVAAAGLKRAESVMFHKRSHTARMKLLIQTGAVSRQAYDDLVSQLEQAVADVAQARAVLVRRQLDVKFSTVDAPISGRIDQALATEGTLVAPNDSNAMARIQQIDQVYVDVRRPASALESLRDALNQNQESSSSVSALSVDILRSTGERYPVSGQILFSGIAVDPGTGDVLLRIIVNNRARLLLPGMFVRAIVPRGKPISSLLIPQQAVSHSRGQSQIWVVDTQNRARLVTVKLGELIDQRYRVITGVAAGQRIVTQGGERLIDGATIVPQVVTFSGPIEHLQNDEDRKS</sequence>
<dbReference type="GO" id="GO:0030313">
    <property type="term" value="C:cell envelope"/>
    <property type="evidence" value="ECO:0007669"/>
    <property type="project" value="UniProtKB-SubCell"/>
</dbReference>
<comment type="caution">
    <text evidence="7">The sequence shown here is derived from an EMBL/GenBank/DDBJ whole genome shotgun (WGS) entry which is preliminary data.</text>
</comment>
<dbReference type="Gene3D" id="2.40.50.100">
    <property type="match status" value="1"/>
</dbReference>
<reference evidence="7 8" key="1">
    <citation type="journal article" date="2019" name="Environ. Microbiol.">
        <title>Species interactions and distinct microbial communities in high Arctic permafrost affected cryosols are associated with the CH4 and CO2 gas fluxes.</title>
        <authorList>
            <person name="Altshuler I."/>
            <person name="Hamel J."/>
            <person name="Turney S."/>
            <person name="Magnuson E."/>
            <person name="Levesque R."/>
            <person name="Greer C."/>
            <person name="Whyte L.G."/>
        </authorList>
    </citation>
    <scope>NUCLEOTIDE SEQUENCE [LARGE SCALE GENOMIC DNA]</scope>
    <source>
        <strain evidence="7 8">E4</strain>
    </source>
</reference>
<dbReference type="GO" id="GO:0022857">
    <property type="term" value="F:transmembrane transporter activity"/>
    <property type="evidence" value="ECO:0007669"/>
    <property type="project" value="InterPro"/>
</dbReference>
<protein>
    <submittedName>
        <fullName evidence="7">Efflux RND transporter periplasmic adaptor subunit</fullName>
    </submittedName>
</protein>
<feature type="domain" description="Multidrug resistance protein MdtA-like alpha-helical hairpin" evidence="3">
    <location>
        <begin position="86"/>
        <end position="153"/>
    </location>
</feature>
<dbReference type="InterPro" id="IPR058627">
    <property type="entry name" value="MdtA-like_C"/>
</dbReference>
<organism evidence="7 8">
    <name type="scientific">Ewingella americana</name>
    <dbReference type="NCBI Taxonomy" id="41202"/>
    <lineage>
        <taxon>Bacteria</taxon>
        <taxon>Pseudomonadati</taxon>
        <taxon>Pseudomonadota</taxon>
        <taxon>Gammaproteobacteria</taxon>
        <taxon>Enterobacterales</taxon>
        <taxon>Yersiniaceae</taxon>
        <taxon>Ewingella</taxon>
    </lineage>
</organism>
<evidence type="ECO:0000259" key="5">
    <source>
        <dbReference type="Pfam" id="PF25944"/>
    </source>
</evidence>
<dbReference type="PANTHER" id="PTHR30158">
    <property type="entry name" value="ACRA/E-RELATED COMPONENT OF DRUG EFFLUX TRANSPORTER"/>
    <property type="match status" value="1"/>
</dbReference>
<evidence type="ECO:0000259" key="6">
    <source>
        <dbReference type="Pfam" id="PF25967"/>
    </source>
</evidence>
<dbReference type="Gene3D" id="2.40.30.170">
    <property type="match status" value="1"/>
</dbReference>
<dbReference type="AlphaFoldDB" id="A0A502FW93"/>
<dbReference type="GO" id="GO:0046677">
    <property type="term" value="P:response to antibiotic"/>
    <property type="evidence" value="ECO:0007669"/>
    <property type="project" value="TreeGrafter"/>
</dbReference>
<dbReference type="Proteomes" id="UP000317663">
    <property type="component" value="Unassembled WGS sequence"/>
</dbReference>
<evidence type="ECO:0000256" key="1">
    <source>
        <dbReference type="ARBA" id="ARBA00004519"/>
    </source>
</evidence>
<dbReference type="Pfam" id="PF25917">
    <property type="entry name" value="BSH_RND"/>
    <property type="match status" value="1"/>
</dbReference>
<evidence type="ECO:0000259" key="3">
    <source>
        <dbReference type="Pfam" id="PF25876"/>
    </source>
</evidence>
<comment type="similarity">
    <text evidence="2">Belongs to the membrane fusion protein (MFP) (TC 8.A.1) family.</text>
</comment>
<dbReference type="GO" id="GO:0005886">
    <property type="term" value="C:plasma membrane"/>
    <property type="evidence" value="ECO:0007669"/>
    <property type="project" value="TreeGrafter"/>
</dbReference>
<dbReference type="Pfam" id="PF25876">
    <property type="entry name" value="HH_MFP_RND"/>
    <property type="match status" value="1"/>
</dbReference>
<feature type="domain" description="Multidrug resistance protein MdtA-like beta-barrel" evidence="5">
    <location>
        <begin position="192"/>
        <end position="278"/>
    </location>
</feature>
<dbReference type="OrthoDB" id="9800613at2"/>
<name>A0A502FW93_9GAMM</name>
<gene>
    <name evidence="7" type="ORF">EAH77_23850</name>
</gene>
<dbReference type="Gene3D" id="2.40.420.20">
    <property type="match status" value="1"/>
</dbReference>
<accession>A0A502FW93</accession>
<feature type="domain" description="Multidrug resistance protein MdtA-like C-terminal permuted SH3" evidence="6">
    <location>
        <begin position="287"/>
        <end position="346"/>
    </location>
</feature>
<dbReference type="EMBL" id="RCZD01000020">
    <property type="protein sequence ID" value="TPG53744.1"/>
    <property type="molecule type" value="Genomic_DNA"/>
</dbReference>
<feature type="domain" description="Multidrug resistance protein MdtA-like barrel-sandwich hybrid" evidence="4">
    <location>
        <begin position="44"/>
        <end position="186"/>
    </location>
</feature>
<dbReference type="SUPFAM" id="SSF111369">
    <property type="entry name" value="HlyD-like secretion proteins"/>
    <property type="match status" value="1"/>
</dbReference>
<dbReference type="InterPro" id="IPR058626">
    <property type="entry name" value="MdtA-like_b-barrel"/>
</dbReference>
<dbReference type="Pfam" id="PF25944">
    <property type="entry name" value="Beta-barrel_RND"/>
    <property type="match status" value="1"/>
</dbReference>
<dbReference type="InterPro" id="IPR058624">
    <property type="entry name" value="MdtA-like_HH"/>
</dbReference>
<keyword evidence="8" id="KW-1185">Reference proteome</keyword>
<evidence type="ECO:0000313" key="8">
    <source>
        <dbReference type="Proteomes" id="UP000317663"/>
    </source>
</evidence>
<comment type="subcellular location">
    <subcellularLocation>
        <location evidence="1">Cell inner membrane</location>
        <topology evidence="1">Lipid-anchor</topology>
    </subcellularLocation>
</comment>
<evidence type="ECO:0000256" key="2">
    <source>
        <dbReference type="ARBA" id="ARBA00009477"/>
    </source>
</evidence>
<dbReference type="PANTHER" id="PTHR30158:SF3">
    <property type="entry name" value="MULTIDRUG EFFLUX PUMP SUBUNIT ACRA-RELATED"/>
    <property type="match status" value="1"/>
</dbReference>
<evidence type="ECO:0000259" key="4">
    <source>
        <dbReference type="Pfam" id="PF25917"/>
    </source>
</evidence>
<proteinExistence type="inferred from homology"/>
<dbReference type="Pfam" id="PF25967">
    <property type="entry name" value="RND-MFP_C"/>
    <property type="match status" value="1"/>
</dbReference>
<dbReference type="Gene3D" id="1.10.287.470">
    <property type="entry name" value="Helix hairpin bin"/>
    <property type="match status" value="1"/>
</dbReference>
<evidence type="ECO:0000313" key="7">
    <source>
        <dbReference type="EMBL" id="TPG53744.1"/>
    </source>
</evidence>
<dbReference type="InterPro" id="IPR006143">
    <property type="entry name" value="RND_pump_MFP"/>
</dbReference>